<reference evidence="1 2" key="1">
    <citation type="submission" date="2018-06" db="EMBL/GenBank/DDBJ databases">
        <title>Complete Genome Sequence of Desulfobacter hydrogenophilus (DSM3380).</title>
        <authorList>
            <person name="Marietou A."/>
            <person name="Schreiber L."/>
            <person name="Marshall I."/>
            <person name="Jorgensen B."/>
        </authorList>
    </citation>
    <scope>NUCLEOTIDE SEQUENCE [LARGE SCALE GENOMIC DNA]</scope>
    <source>
        <strain evidence="1 2">DSM 3380</strain>
    </source>
</reference>
<evidence type="ECO:0000313" key="1">
    <source>
        <dbReference type="EMBL" id="RAM03531.1"/>
    </source>
</evidence>
<accession>A0A328FFW7</accession>
<organism evidence="1 2">
    <name type="scientific">Desulfobacter hydrogenophilus</name>
    <dbReference type="NCBI Taxonomy" id="2291"/>
    <lineage>
        <taxon>Bacteria</taxon>
        <taxon>Pseudomonadati</taxon>
        <taxon>Thermodesulfobacteriota</taxon>
        <taxon>Desulfobacteria</taxon>
        <taxon>Desulfobacterales</taxon>
        <taxon>Desulfobacteraceae</taxon>
        <taxon>Desulfobacter</taxon>
    </lineage>
</organism>
<dbReference type="EMBL" id="QLNI01000004">
    <property type="protein sequence ID" value="RAM03531.1"/>
    <property type="molecule type" value="Genomic_DNA"/>
</dbReference>
<name>A0A328FFW7_9BACT</name>
<protein>
    <submittedName>
        <fullName evidence="1">Uncharacterized protein</fullName>
    </submittedName>
</protein>
<evidence type="ECO:0000313" key="2">
    <source>
        <dbReference type="Proteomes" id="UP000248798"/>
    </source>
</evidence>
<proteinExistence type="predicted"/>
<comment type="caution">
    <text evidence="1">The sequence shown here is derived from an EMBL/GenBank/DDBJ whole genome shotgun (WGS) entry which is preliminary data.</text>
</comment>
<sequence>MVPLVFKVRAIFERVDSTVESDVPETCGEKGSVCWVCDTGSSTRVAAVFSWTAAVFEIIPFSTSEFISRINITILIL</sequence>
<gene>
    <name evidence="1" type="ORF">DO021_03215</name>
</gene>
<dbReference type="AlphaFoldDB" id="A0A328FFW7"/>
<dbReference type="Proteomes" id="UP000248798">
    <property type="component" value="Unassembled WGS sequence"/>
</dbReference>